<dbReference type="PRINTS" id="PR00032">
    <property type="entry name" value="HTHARAC"/>
</dbReference>
<dbReference type="PANTHER" id="PTHR43280:SF28">
    <property type="entry name" value="HTH-TYPE TRANSCRIPTIONAL ACTIVATOR RHAS"/>
    <property type="match status" value="1"/>
</dbReference>
<keyword evidence="2" id="KW-0238">DNA-binding</keyword>
<dbReference type="Pfam" id="PF12833">
    <property type="entry name" value="HTH_18"/>
    <property type="match status" value="1"/>
</dbReference>
<evidence type="ECO:0000256" key="3">
    <source>
        <dbReference type="ARBA" id="ARBA00023163"/>
    </source>
</evidence>
<dbReference type="SMART" id="SM00342">
    <property type="entry name" value="HTH_ARAC"/>
    <property type="match status" value="1"/>
</dbReference>
<keyword evidence="6" id="KW-1185">Reference proteome</keyword>
<dbReference type="SUPFAM" id="SSF51215">
    <property type="entry name" value="Regulatory protein AraC"/>
    <property type="match status" value="1"/>
</dbReference>
<dbReference type="Pfam" id="PF02311">
    <property type="entry name" value="AraC_binding"/>
    <property type="match status" value="1"/>
</dbReference>
<dbReference type="GO" id="GO:0043565">
    <property type="term" value="F:sequence-specific DNA binding"/>
    <property type="evidence" value="ECO:0007669"/>
    <property type="project" value="InterPro"/>
</dbReference>
<dbReference type="InterPro" id="IPR020449">
    <property type="entry name" value="Tscrpt_reg_AraC-type_HTH"/>
</dbReference>
<keyword evidence="1" id="KW-0805">Transcription regulation</keyword>
<dbReference type="AlphaFoldDB" id="A0A559K013"/>
<feature type="domain" description="HTH araC/xylS-type" evidence="4">
    <location>
        <begin position="195"/>
        <end position="293"/>
    </location>
</feature>
<dbReference type="Gene3D" id="2.60.120.10">
    <property type="entry name" value="Jelly Rolls"/>
    <property type="match status" value="1"/>
</dbReference>
<keyword evidence="3" id="KW-0804">Transcription</keyword>
<dbReference type="EMBL" id="VNJI01000057">
    <property type="protein sequence ID" value="TVY05495.1"/>
    <property type="molecule type" value="Genomic_DNA"/>
</dbReference>
<dbReference type="PROSITE" id="PS00041">
    <property type="entry name" value="HTH_ARAC_FAMILY_1"/>
    <property type="match status" value="1"/>
</dbReference>
<dbReference type="InterPro" id="IPR009057">
    <property type="entry name" value="Homeodomain-like_sf"/>
</dbReference>
<evidence type="ECO:0000256" key="2">
    <source>
        <dbReference type="ARBA" id="ARBA00023125"/>
    </source>
</evidence>
<dbReference type="InterPro" id="IPR014710">
    <property type="entry name" value="RmlC-like_jellyroll"/>
</dbReference>
<dbReference type="InterPro" id="IPR018060">
    <property type="entry name" value="HTH_AraC"/>
</dbReference>
<dbReference type="PROSITE" id="PS01124">
    <property type="entry name" value="HTH_ARAC_FAMILY_2"/>
    <property type="match status" value="1"/>
</dbReference>
<dbReference type="PANTHER" id="PTHR43280">
    <property type="entry name" value="ARAC-FAMILY TRANSCRIPTIONAL REGULATOR"/>
    <property type="match status" value="1"/>
</dbReference>
<reference evidence="5 6" key="1">
    <citation type="submission" date="2019-07" db="EMBL/GenBank/DDBJ databases">
        <authorList>
            <person name="Kim J."/>
        </authorList>
    </citation>
    <scope>NUCLEOTIDE SEQUENCE [LARGE SCALE GENOMIC DNA]</scope>
    <source>
        <strain evidence="5 6">JC52</strain>
    </source>
</reference>
<dbReference type="InterPro" id="IPR018062">
    <property type="entry name" value="HTH_AraC-typ_CS"/>
</dbReference>
<name>A0A559K013_9BACL</name>
<dbReference type="Gene3D" id="1.10.10.60">
    <property type="entry name" value="Homeodomain-like"/>
    <property type="match status" value="2"/>
</dbReference>
<evidence type="ECO:0000313" key="6">
    <source>
        <dbReference type="Proteomes" id="UP000317036"/>
    </source>
</evidence>
<sequence length="299" mass="35093">MVKSMQAQAVPIRRTDEFVNNQLQDLPLSMKYKETEMHFYMDFHSHQGYEIYFFEEGSGYFLIEDQIYPLEGKDLILISQNESHKSSPKLDGPSTRSVLHFLPELLDEPSRDALLEIFRHGLDRRHLRLDAEQLNRYYYLLDRLHEEYTARSGDQIMAIRIYMSELLLLLRRYIQNESAHGKEPADRRSINPKVEQAVKYISNHYAEQLTLEKIAQELYLNQYYLCHLFKKTLGITITDFLLQTRIHNAKRMLMHTNMPISEVAESVGFNSFSYFGQTFKTFTGATPRSFRKSAQRAGG</sequence>
<evidence type="ECO:0000259" key="4">
    <source>
        <dbReference type="PROSITE" id="PS01124"/>
    </source>
</evidence>
<accession>A0A559K013</accession>
<dbReference type="InterPro" id="IPR003313">
    <property type="entry name" value="AraC-bd"/>
</dbReference>
<dbReference type="Proteomes" id="UP000317036">
    <property type="component" value="Unassembled WGS sequence"/>
</dbReference>
<comment type="caution">
    <text evidence="5">The sequence shown here is derived from an EMBL/GenBank/DDBJ whole genome shotgun (WGS) entry which is preliminary data.</text>
</comment>
<proteinExistence type="predicted"/>
<evidence type="ECO:0000313" key="5">
    <source>
        <dbReference type="EMBL" id="TVY05495.1"/>
    </source>
</evidence>
<protein>
    <submittedName>
        <fullName evidence="5">Helix-turn-helix domain-containing protein</fullName>
    </submittedName>
</protein>
<evidence type="ECO:0000256" key="1">
    <source>
        <dbReference type="ARBA" id="ARBA00023015"/>
    </source>
</evidence>
<organism evidence="5 6">
    <name type="scientific">Paenibacillus cremeus</name>
    <dbReference type="NCBI Taxonomy" id="2163881"/>
    <lineage>
        <taxon>Bacteria</taxon>
        <taxon>Bacillati</taxon>
        <taxon>Bacillota</taxon>
        <taxon>Bacilli</taxon>
        <taxon>Bacillales</taxon>
        <taxon>Paenibacillaceae</taxon>
        <taxon>Paenibacillus</taxon>
    </lineage>
</organism>
<dbReference type="SUPFAM" id="SSF46689">
    <property type="entry name" value="Homeodomain-like"/>
    <property type="match status" value="2"/>
</dbReference>
<dbReference type="GO" id="GO:0003700">
    <property type="term" value="F:DNA-binding transcription factor activity"/>
    <property type="evidence" value="ECO:0007669"/>
    <property type="project" value="InterPro"/>
</dbReference>
<gene>
    <name evidence="5" type="ORF">FPZ49_29805</name>
</gene>
<dbReference type="InterPro" id="IPR037923">
    <property type="entry name" value="HTH-like"/>
</dbReference>